<dbReference type="PROSITE" id="PS51186">
    <property type="entry name" value="GNAT"/>
    <property type="match status" value="1"/>
</dbReference>
<protein>
    <submittedName>
        <fullName evidence="2">GNAT family N-acetyltransferase</fullName>
    </submittedName>
</protein>
<reference evidence="2 3" key="1">
    <citation type="submission" date="2020-04" db="EMBL/GenBank/DDBJ databases">
        <title>Flammeovirga sp. SR4, a novel species isolated from seawater.</title>
        <authorList>
            <person name="Wang X."/>
        </authorList>
    </citation>
    <scope>NUCLEOTIDE SEQUENCE [LARGE SCALE GENOMIC DNA]</scope>
    <source>
        <strain evidence="2 3">SR4</strain>
    </source>
</reference>
<dbReference type="PANTHER" id="PTHR43792:SF1">
    <property type="entry name" value="N-ACETYLTRANSFERASE DOMAIN-CONTAINING PROTEIN"/>
    <property type="match status" value="1"/>
</dbReference>
<keyword evidence="3" id="KW-1185">Reference proteome</keyword>
<dbReference type="PANTHER" id="PTHR43792">
    <property type="entry name" value="GNAT FAMILY, PUTATIVE (AFU_ORTHOLOGUE AFUA_3G00765)-RELATED-RELATED"/>
    <property type="match status" value="1"/>
</dbReference>
<accession>A0A7X8SK48</accession>
<dbReference type="InterPro" id="IPR000182">
    <property type="entry name" value="GNAT_dom"/>
</dbReference>
<gene>
    <name evidence="2" type="ORF">HGP29_10905</name>
</gene>
<sequence length="178" mass="21069">MKLESKRLEICPINLRHKEEIFEYRKDKEANKYQSWIPENLESVEAFINKVHPKVDVPDTWFQVVIIEKKLGKVIGDIGIHFLEEESQQVDIGYTLHQSFQGKGYATEAVGRVIDYLFIDLNKHRITASLDPENIKSIQLLERIGFRKEAYFKESLWIDGKWVDDIIYGMLKKEWKNR</sequence>
<dbReference type="EMBL" id="JABAIL010000003">
    <property type="protein sequence ID" value="NLR91719.1"/>
    <property type="molecule type" value="Genomic_DNA"/>
</dbReference>
<dbReference type="Pfam" id="PF13302">
    <property type="entry name" value="Acetyltransf_3"/>
    <property type="match status" value="1"/>
</dbReference>
<dbReference type="InterPro" id="IPR016181">
    <property type="entry name" value="Acyl_CoA_acyltransferase"/>
</dbReference>
<organism evidence="2 3">
    <name type="scientific">Flammeovirga agarivorans</name>
    <dbReference type="NCBI Taxonomy" id="2726742"/>
    <lineage>
        <taxon>Bacteria</taxon>
        <taxon>Pseudomonadati</taxon>
        <taxon>Bacteroidota</taxon>
        <taxon>Cytophagia</taxon>
        <taxon>Cytophagales</taxon>
        <taxon>Flammeovirgaceae</taxon>
        <taxon>Flammeovirga</taxon>
    </lineage>
</organism>
<evidence type="ECO:0000259" key="1">
    <source>
        <dbReference type="PROSITE" id="PS51186"/>
    </source>
</evidence>
<keyword evidence="2" id="KW-0808">Transferase</keyword>
<dbReference type="Gene3D" id="3.40.630.30">
    <property type="match status" value="1"/>
</dbReference>
<evidence type="ECO:0000313" key="3">
    <source>
        <dbReference type="Proteomes" id="UP000585050"/>
    </source>
</evidence>
<comment type="caution">
    <text evidence="2">The sequence shown here is derived from an EMBL/GenBank/DDBJ whole genome shotgun (WGS) entry which is preliminary data.</text>
</comment>
<evidence type="ECO:0000313" key="2">
    <source>
        <dbReference type="EMBL" id="NLR91719.1"/>
    </source>
</evidence>
<dbReference type="AlphaFoldDB" id="A0A7X8SK48"/>
<proteinExistence type="predicted"/>
<dbReference type="InterPro" id="IPR051531">
    <property type="entry name" value="N-acetyltransferase"/>
</dbReference>
<dbReference type="GO" id="GO:0016747">
    <property type="term" value="F:acyltransferase activity, transferring groups other than amino-acyl groups"/>
    <property type="evidence" value="ECO:0007669"/>
    <property type="project" value="InterPro"/>
</dbReference>
<dbReference type="Proteomes" id="UP000585050">
    <property type="component" value="Unassembled WGS sequence"/>
</dbReference>
<dbReference type="SUPFAM" id="SSF55729">
    <property type="entry name" value="Acyl-CoA N-acyltransferases (Nat)"/>
    <property type="match status" value="1"/>
</dbReference>
<name>A0A7X8SK48_9BACT</name>
<dbReference type="RefSeq" id="WP_168882434.1">
    <property type="nucleotide sequence ID" value="NZ_JABAIL010000003.1"/>
</dbReference>
<feature type="domain" description="N-acetyltransferase" evidence="1">
    <location>
        <begin position="8"/>
        <end position="173"/>
    </location>
</feature>